<dbReference type="EMBL" id="AGRJ01000277">
    <property type="protein sequence ID" value="EHO46149.1"/>
    <property type="molecule type" value="Genomic_DNA"/>
</dbReference>
<gene>
    <name evidence="1" type="ORF">HMPREF9104_03229</name>
</gene>
<evidence type="ECO:0000313" key="2">
    <source>
        <dbReference type="Proteomes" id="UP000005025"/>
    </source>
</evidence>
<dbReference type="Proteomes" id="UP000005025">
    <property type="component" value="Unassembled WGS sequence"/>
</dbReference>
<proteinExistence type="predicted"/>
<reference evidence="1 2" key="1">
    <citation type="submission" date="2011-09" db="EMBL/GenBank/DDBJ databases">
        <authorList>
            <person name="Weinstock G."/>
            <person name="Sodergren E."/>
            <person name="Clifton S."/>
            <person name="Fulton L."/>
            <person name="Fulton B."/>
            <person name="Courtney L."/>
            <person name="Fronick C."/>
            <person name="Harrison M."/>
            <person name="Strong C."/>
            <person name="Farmer C."/>
            <person name="Delahaunty K."/>
            <person name="Markovic C."/>
            <person name="Hall O."/>
            <person name="Minx P."/>
            <person name="Tomlinson C."/>
            <person name="Mitreva M."/>
            <person name="Hou S."/>
            <person name="Chen J."/>
            <person name="Wollam A."/>
            <person name="Pepin K.H."/>
            <person name="Johnson M."/>
            <person name="Bhonagiri V."/>
            <person name="Zhang X."/>
            <person name="Suruliraj S."/>
            <person name="Warren W."/>
            <person name="Chinwalla A."/>
            <person name="Mardis E.R."/>
            <person name="Wilson R.K."/>
        </authorList>
    </citation>
    <scope>NUCLEOTIDE SEQUENCE [LARGE SCALE GENOMIC DNA]</scope>
    <source>
        <strain evidence="1 2">F0435</strain>
    </source>
</reference>
<sequence length="46" mass="5589">MFFENAQVILTGIVRRSRGTGAREPKTFWYRWHVSRKIFATLDYPW</sequence>
<protein>
    <submittedName>
        <fullName evidence="1">Uncharacterized protein</fullName>
    </submittedName>
</protein>
<name>H1LKS5_9LACO</name>
<dbReference type="AlphaFoldDB" id="H1LKS5"/>
<comment type="caution">
    <text evidence="1">The sequence shown here is derived from an EMBL/GenBank/DDBJ whole genome shotgun (WGS) entry which is preliminary data.</text>
</comment>
<accession>H1LKS5</accession>
<organism evidence="1 2">
    <name type="scientific">Lentilactobacillus kisonensis F0435</name>
    <dbReference type="NCBI Taxonomy" id="797516"/>
    <lineage>
        <taxon>Bacteria</taxon>
        <taxon>Bacillati</taxon>
        <taxon>Bacillota</taxon>
        <taxon>Bacilli</taxon>
        <taxon>Lactobacillales</taxon>
        <taxon>Lactobacillaceae</taxon>
        <taxon>Lentilactobacillus</taxon>
    </lineage>
</organism>
<dbReference type="HOGENOM" id="CLU_3185130_0_0_9"/>
<evidence type="ECO:0000313" key="1">
    <source>
        <dbReference type="EMBL" id="EHO46149.1"/>
    </source>
</evidence>